<dbReference type="EMBL" id="JBHRSK010000004">
    <property type="protein sequence ID" value="MFC2968327.1"/>
    <property type="molecule type" value="Genomic_DNA"/>
</dbReference>
<dbReference type="PANTHER" id="PTHR38340">
    <property type="entry name" value="S-LAYER PROTEIN"/>
    <property type="match status" value="1"/>
</dbReference>
<comment type="caution">
    <text evidence="3">The sequence shown here is derived from an EMBL/GenBank/DDBJ whole genome shotgun (WGS) entry which is preliminary data.</text>
</comment>
<dbReference type="Pfam" id="PF00353">
    <property type="entry name" value="HemolysinCabind"/>
    <property type="match status" value="1"/>
</dbReference>
<feature type="non-terminal residue" evidence="3">
    <location>
        <position position="1"/>
    </location>
</feature>
<dbReference type="InterPro" id="IPR011049">
    <property type="entry name" value="Serralysin-like_metalloprot_C"/>
</dbReference>
<dbReference type="InterPro" id="IPR001343">
    <property type="entry name" value="Hemolysn_Ca-bd"/>
</dbReference>
<dbReference type="PANTHER" id="PTHR38340:SF1">
    <property type="entry name" value="S-LAYER PROTEIN"/>
    <property type="match status" value="1"/>
</dbReference>
<dbReference type="Gene3D" id="2.150.10.10">
    <property type="entry name" value="Serralysin-like metalloprotease, C-terminal"/>
    <property type="match status" value="1"/>
</dbReference>
<organism evidence="3 4">
    <name type="scientific">Acidimangrovimonas pyrenivorans</name>
    <dbReference type="NCBI Taxonomy" id="2030798"/>
    <lineage>
        <taxon>Bacteria</taxon>
        <taxon>Pseudomonadati</taxon>
        <taxon>Pseudomonadota</taxon>
        <taxon>Alphaproteobacteria</taxon>
        <taxon>Rhodobacterales</taxon>
        <taxon>Paracoccaceae</taxon>
        <taxon>Acidimangrovimonas</taxon>
    </lineage>
</organism>
<sequence>VIQGGGGADLFFGDRGADRIFAGLGSDRVFGGAGADLLNGGAGADTLTGGDGGDTFVFGKGFGQDHVTDFTDDVDQIKLHEDLWSGGLSVSEVITDYAHVDGNSVVLDFGNGDVLTLSGVANPSQLVNDLVIG</sequence>
<evidence type="ECO:0000256" key="1">
    <source>
        <dbReference type="ARBA" id="ARBA00004613"/>
    </source>
</evidence>
<gene>
    <name evidence="3" type="ORF">ACFOES_09490</name>
</gene>
<evidence type="ECO:0000313" key="4">
    <source>
        <dbReference type="Proteomes" id="UP001595443"/>
    </source>
</evidence>
<dbReference type="SUPFAM" id="SSF51120">
    <property type="entry name" value="beta-Roll"/>
    <property type="match status" value="1"/>
</dbReference>
<dbReference type="InterPro" id="IPR050557">
    <property type="entry name" value="RTX_toxin/Mannuronan_C5-epim"/>
</dbReference>
<name>A0ABV7AGK4_9RHOB</name>
<dbReference type="PRINTS" id="PR00313">
    <property type="entry name" value="CABNDNGRPT"/>
</dbReference>
<evidence type="ECO:0000313" key="3">
    <source>
        <dbReference type="EMBL" id="MFC2968327.1"/>
    </source>
</evidence>
<dbReference type="PROSITE" id="PS00330">
    <property type="entry name" value="HEMOLYSIN_CALCIUM"/>
    <property type="match status" value="1"/>
</dbReference>
<keyword evidence="2" id="KW-0964">Secreted</keyword>
<comment type="subcellular location">
    <subcellularLocation>
        <location evidence="1">Secreted</location>
    </subcellularLocation>
</comment>
<evidence type="ECO:0000256" key="2">
    <source>
        <dbReference type="ARBA" id="ARBA00022525"/>
    </source>
</evidence>
<dbReference type="InterPro" id="IPR018511">
    <property type="entry name" value="Hemolysin-typ_Ca-bd_CS"/>
</dbReference>
<accession>A0ABV7AGK4</accession>
<reference evidence="4" key="1">
    <citation type="journal article" date="2019" name="Int. J. Syst. Evol. Microbiol.">
        <title>The Global Catalogue of Microorganisms (GCM) 10K type strain sequencing project: providing services to taxonomists for standard genome sequencing and annotation.</title>
        <authorList>
            <consortium name="The Broad Institute Genomics Platform"/>
            <consortium name="The Broad Institute Genome Sequencing Center for Infectious Disease"/>
            <person name="Wu L."/>
            <person name="Ma J."/>
        </authorList>
    </citation>
    <scope>NUCLEOTIDE SEQUENCE [LARGE SCALE GENOMIC DNA]</scope>
    <source>
        <strain evidence="4">KCTC 62192</strain>
    </source>
</reference>
<keyword evidence="4" id="KW-1185">Reference proteome</keyword>
<proteinExistence type="predicted"/>
<protein>
    <submittedName>
        <fullName evidence="3">Peptidase</fullName>
    </submittedName>
</protein>
<dbReference type="Proteomes" id="UP001595443">
    <property type="component" value="Unassembled WGS sequence"/>
</dbReference>